<dbReference type="AlphaFoldDB" id="A0A5N1K286"/>
<name>A0A5N1K286_9HYPH</name>
<protein>
    <submittedName>
        <fullName evidence="1">Uncharacterized protein</fullName>
    </submittedName>
</protein>
<evidence type="ECO:0000313" key="2">
    <source>
        <dbReference type="Proteomes" id="UP000327108"/>
    </source>
</evidence>
<evidence type="ECO:0000313" key="1">
    <source>
        <dbReference type="EMBL" id="KAA9368384.1"/>
    </source>
</evidence>
<comment type="caution">
    <text evidence="1">The sequence shown here is derived from an EMBL/GenBank/DDBJ whole genome shotgun (WGS) entry which is preliminary data.</text>
</comment>
<dbReference type="RefSeq" id="WP_151093531.1">
    <property type="nucleotide sequence ID" value="NZ_JBLZNM010000008.1"/>
</dbReference>
<keyword evidence="2" id="KW-1185">Reference proteome</keyword>
<dbReference type="EMBL" id="VYXQ01000008">
    <property type="protein sequence ID" value="KAA9368384.1"/>
    <property type="molecule type" value="Genomic_DNA"/>
</dbReference>
<reference evidence="1 2" key="1">
    <citation type="submission" date="2019-09" db="EMBL/GenBank/DDBJ databases">
        <title>Biological control of the noxious weed angled onion (Allium triquetrum) thwarted by endophytic bacteria in Victoria, Australia.</title>
        <authorList>
            <person name="Tehranchian P."/>
            <person name="Adair R.J."/>
            <person name="Van T.H."/>
            <person name="Morrison P.D."/>
            <person name="Williams H."/>
            <person name="Lawrie A.C."/>
        </authorList>
    </citation>
    <scope>NUCLEOTIDE SEQUENCE [LARGE SCALE GENOMIC DNA]</scope>
    <source>
        <strain evidence="1 2">RPTAtOch1</strain>
    </source>
</reference>
<accession>A0A5N1K286</accession>
<proteinExistence type="predicted"/>
<gene>
    <name evidence="1" type="ORF">F3W84_10895</name>
</gene>
<dbReference type="Proteomes" id="UP000327108">
    <property type="component" value="Unassembled WGS sequence"/>
</dbReference>
<sequence length="86" mass="9114">MSISIQTGSAHLICNGVNEGGVEYSVSLASDGLEHSMRGRVWGSKVTIAKALDASEISLLLTDQTVIELQVEELDRDGSALVTARI</sequence>
<organism evidence="1 2">
    <name type="scientific">Ochrobactrum quorumnocens</name>
    <dbReference type="NCBI Taxonomy" id="271865"/>
    <lineage>
        <taxon>Bacteria</taxon>
        <taxon>Pseudomonadati</taxon>
        <taxon>Pseudomonadota</taxon>
        <taxon>Alphaproteobacteria</taxon>
        <taxon>Hyphomicrobiales</taxon>
        <taxon>Brucellaceae</taxon>
        <taxon>Brucella/Ochrobactrum group</taxon>
        <taxon>Ochrobactrum</taxon>
    </lineage>
</organism>